<feature type="coiled-coil region" evidence="1">
    <location>
        <begin position="235"/>
        <end position="288"/>
    </location>
</feature>
<evidence type="ECO:0008006" key="5">
    <source>
        <dbReference type="Google" id="ProtNLM"/>
    </source>
</evidence>
<dbReference type="OrthoDB" id="8559110at2"/>
<evidence type="ECO:0000313" key="4">
    <source>
        <dbReference type="Proteomes" id="UP000286576"/>
    </source>
</evidence>
<reference evidence="3 4" key="1">
    <citation type="submission" date="2018-08" db="EMBL/GenBank/DDBJ databases">
        <title>Erythrobacter zhengii sp.nov., a bacterium isolated from deep-sea sediment.</title>
        <authorList>
            <person name="Fang C."/>
            <person name="Wu Y.-H."/>
            <person name="Sun C."/>
            <person name="Wang H."/>
            <person name="Cheng H."/>
            <person name="Meng F.-X."/>
            <person name="Wang C.-S."/>
            <person name="Xu X.-W."/>
        </authorList>
    </citation>
    <scope>NUCLEOTIDE SEQUENCE [LARGE SCALE GENOMIC DNA]</scope>
    <source>
        <strain evidence="3 4">V18</strain>
    </source>
</reference>
<feature type="transmembrane region" description="Helical" evidence="2">
    <location>
        <begin position="406"/>
        <end position="427"/>
    </location>
</feature>
<dbReference type="GO" id="GO:0005886">
    <property type="term" value="C:plasma membrane"/>
    <property type="evidence" value="ECO:0007669"/>
    <property type="project" value="TreeGrafter"/>
</dbReference>
<protein>
    <recommendedName>
        <fullName evidence="5">Polysaccharide chain length determinant N-terminal domain-containing protein</fullName>
    </recommendedName>
</protein>
<gene>
    <name evidence="3" type="ORF">D2V07_01785</name>
</gene>
<keyword evidence="2" id="KW-0472">Membrane</keyword>
<keyword evidence="2" id="KW-0812">Transmembrane</keyword>
<dbReference type="GO" id="GO:0004713">
    <property type="term" value="F:protein tyrosine kinase activity"/>
    <property type="evidence" value="ECO:0007669"/>
    <property type="project" value="TreeGrafter"/>
</dbReference>
<dbReference type="PANTHER" id="PTHR32309">
    <property type="entry name" value="TYROSINE-PROTEIN KINASE"/>
    <property type="match status" value="1"/>
</dbReference>
<sequence>MTGTYDEADYLSTAPRRARTRSVWLRLVLPIAGIFLVAGAIAAAIGFGTQELYEANAEVELITPAGLADDARIPVPAERITTARSSAVAAQAVAELDLLEDPRFLAAHPALDDSTMDIGERRVRAAAIVLKNTGTQIDDDSNFASITYRSANPALAADIVNALATAFIPADAERLAGAASDERARLEALVEEIRAELETAERSLADGMSEADIVALPTEEADLVSGDDALTAQTRDALQSQLAQVRARLDGVEAAIASGEVDSSDPTIKQLRDSREDLEEEYSRITAQFRADYPAALDLRERIDVIDATLSREAIRQAEDRAAEAAQLRIQESDLRAQLEALGYEVASRGTAGLGLTDVQKDVLEKRELYSLLLARLATSASGDFATTARVIASAVPPVRPVVPDWRLLIGIAAGMAVLLSALLIALDVRRRRHVY</sequence>
<comment type="caution">
    <text evidence="3">The sequence shown here is derived from an EMBL/GenBank/DDBJ whole genome shotgun (WGS) entry which is preliminary data.</text>
</comment>
<dbReference type="InterPro" id="IPR050445">
    <property type="entry name" value="Bact_polysacc_biosynth/exp"/>
</dbReference>
<organism evidence="3 4">
    <name type="scientific">Aurantiacibacter zhengii</name>
    <dbReference type="NCBI Taxonomy" id="2307003"/>
    <lineage>
        <taxon>Bacteria</taxon>
        <taxon>Pseudomonadati</taxon>
        <taxon>Pseudomonadota</taxon>
        <taxon>Alphaproteobacteria</taxon>
        <taxon>Sphingomonadales</taxon>
        <taxon>Erythrobacteraceae</taxon>
        <taxon>Aurantiacibacter</taxon>
    </lineage>
</organism>
<evidence type="ECO:0000256" key="2">
    <source>
        <dbReference type="SAM" id="Phobius"/>
    </source>
</evidence>
<feature type="transmembrane region" description="Helical" evidence="2">
    <location>
        <begin position="23"/>
        <end position="47"/>
    </location>
</feature>
<dbReference type="Proteomes" id="UP000286576">
    <property type="component" value="Unassembled WGS sequence"/>
</dbReference>
<keyword evidence="4" id="KW-1185">Reference proteome</keyword>
<name>A0A418NWM5_9SPHN</name>
<dbReference type="RefSeq" id="WP_119584295.1">
    <property type="nucleotide sequence ID" value="NZ_CAWODQ010000001.1"/>
</dbReference>
<evidence type="ECO:0000256" key="1">
    <source>
        <dbReference type="SAM" id="Coils"/>
    </source>
</evidence>
<dbReference type="PANTHER" id="PTHR32309:SF13">
    <property type="entry name" value="FERRIC ENTEROBACTIN TRANSPORT PROTEIN FEPE"/>
    <property type="match status" value="1"/>
</dbReference>
<keyword evidence="1" id="KW-0175">Coiled coil</keyword>
<dbReference type="AlphaFoldDB" id="A0A418NWM5"/>
<dbReference type="EMBL" id="QXFL01000001">
    <property type="protein sequence ID" value="RIV89016.1"/>
    <property type="molecule type" value="Genomic_DNA"/>
</dbReference>
<proteinExistence type="predicted"/>
<accession>A0A418NWM5</accession>
<keyword evidence="2" id="KW-1133">Transmembrane helix</keyword>
<evidence type="ECO:0000313" key="3">
    <source>
        <dbReference type="EMBL" id="RIV89016.1"/>
    </source>
</evidence>
<feature type="coiled-coil region" evidence="1">
    <location>
        <begin position="172"/>
        <end position="210"/>
    </location>
</feature>